<organism evidence="3 4">
    <name type="scientific">Thermoproteota archaeon</name>
    <dbReference type="NCBI Taxonomy" id="2056631"/>
    <lineage>
        <taxon>Archaea</taxon>
        <taxon>Thermoproteota</taxon>
    </lineage>
</organism>
<dbReference type="SUPFAM" id="SSF54001">
    <property type="entry name" value="Cysteine proteinases"/>
    <property type="match status" value="1"/>
</dbReference>
<dbReference type="AlphaFoldDB" id="A0A497ES36"/>
<protein>
    <recommendedName>
        <fullName evidence="2">Transglutaminase-like domain-containing protein</fullName>
    </recommendedName>
</protein>
<dbReference type="Proteomes" id="UP000278475">
    <property type="component" value="Unassembled WGS sequence"/>
</dbReference>
<comment type="caution">
    <text evidence="3">The sequence shown here is derived from an EMBL/GenBank/DDBJ whole genome shotgun (WGS) entry which is preliminary data.</text>
</comment>
<evidence type="ECO:0000259" key="2">
    <source>
        <dbReference type="Pfam" id="PF01841"/>
    </source>
</evidence>
<evidence type="ECO:0000256" key="1">
    <source>
        <dbReference type="SAM" id="Phobius"/>
    </source>
</evidence>
<reference evidence="3 4" key="1">
    <citation type="submission" date="2018-06" db="EMBL/GenBank/DDBJ databases">
        <title>Extensive metabolic versatility and redundancy in microbially diverse, dynamic hydrothermal sediments.</title>
        <authorList>
            <person name="Dombrowski N."/>
            <person name="Teske A."/>
            <person name="Baker B.J."/>
        </authorList>
    </citation>
    <scope>NUCLEOTIDE SEQUENCE [LARGE SCALE GENOMIC DNA]</scope>
    <source>
        <strain evidence="3">B66_G16</strain>
    </source>
</reference>
<dbReference type="InterPro" id="IPR002931">
    <property type="entry name" value="Transglutaminase-like"/>
</dbReference>
<dbReference type="EMBL" id="QMQV01000014">
    <property type="protein sequence ID" value="RLE50047.1"/>
    <property type="molecule type" value="Genomic_DNA"/>
</dbReference>
<feature type="transmembrane region" description="Helical" evidence="1">
    <location>
        <begin position="254"/>
        <end position="271"/>
    </location>
</feature>
<dbReference type="Pfam" id="PF01841">
    <property type="entry name" value="Transglut_core"/>
    <property type="match status" value="1"/>
</dbReference>
<dbReference type="Gene3D" id="3.10.620.30">
    <property type="match status" value="1"/>
</dbReference>
<name>A0A497ES36_9CREN</name>
<evidence type="ECO:0000313" key="3">
    <source>
        <dbReference type="EMBL" id="RLE50047.1"/>
    </source>
</evidence>
<keyword evidence="1" id="KW-0472">Membrane</keyword>
<proteinExistence type="predicted"/>
<gene>
    <name evidence="3" type="ORF">DRJ31_02630</name>
</gene>
<accession>A0A497ES36</accession>
<evidence type="ECO:0000313" key="4">
    <source>
        <dbReference type="Proteomes" id="UP000278475"/>
    </source>
</evidence>
<keyword evidence="1" id="KW-1133">Transmembrane helix</keyword>
<dbReference type="InterPro" id="IPR038765">
    <property type="entry name" value="Papain-like_cys_pep_sf"/>
</dbReference>
<sequence length="286" mass="32471">MRKPLALTLAFLIMAFHVAMSSQTALSKPSSYFTEVNGEVFDEWGICRTSAFGERGYFRVVEVDGEVDFKPIIAYESLGRLADIAYQLGAMFAEKYSDKYQLAEAIFDYVKQHVRYTPDVDQFNYEEFALNADELAKALIERGIGYGDCEDYALLLAIMFKGAGLRSAIVLAPGHAATLVYLPGYDKANVIWELNGEKGWVWAEATSRRNKLGWTPLEFVDCYLLAYEVVKGELKAMPQEKASVMEVAEYRGGGGFHMPPFFTMLFLMWFISRLARFAKRRPLTYY</sequence>
<feature type="domain" description="Transglutaminase-like" evidence="2">
    <location>
        <begin position="92"/>
        <end position="218"/>
    </location>
</feature>
<keyword evidence="1" id="KW-0812">Transmembrane</keyword>